<dbReference type="SUPFAM" id="SSF48452">
    <property type="entry name" value="TPR-like"/>
    <property type="match status" value="1"/>
</dbReference>
<proteinExistence type="predicted"/>
<gene>
    <name evidence="4" type="ORF">HAHE_16020</name>
</gene>
<feature type="signal peptide" evidence="3">
    <location>
        <begin position="1"/>
        <end position="19"/>
    </location>
</feature>
<evidence type="ECO:0000256" key="1">
    <source>
        <dbReference type="PROSITE-ProRule" id="PRU00339"/>
    </source>
</evidence>
<dbReference type="InterPro" id="IPR019734">
    <property type="entry name" value="TPR_rpt"/>
</dbReference>
<dbReference type="Gene3D" id="1.25.40.10">
    <property type="entry name" value="Tetratricopeptide repeat domain"/>
    <property type="match status" value="1"/>
</dbReference>
<protein>
    <recommendedName>
        <fullName evidence="6">Tetratricopeptide repeat protein</fullName>
    </recommendedName>
</protein>
<sequence>MKTPSILIGLLLTATPAFAQTADEYYNAGVKAMNRNDPATARTAFEKALQLRPDHPYARYKLAALKTQAGNMLAKRKETELGGIRLPEVEFRDVTLSEALSALNSMVETESTKKKGEDDAFTPNFMVQDPTGKLGDREVSLSLKNIPAKAALDYLLQQAGGIARYDEHAIVIRPASGAVGKGTPPGE</sequence>
<evidence type="ECO:0000256" key="2">
    <source>
        <dbReference type="SAM" id="MobiDB-lite"/>
    </source>
</evidence>
<keyword evidence="5" id="KW-1185">Reference proteome</keyword>
<keyword evidence="3" id="KW-0732">Signal</keyword>
<dbReference type="RefSeq" id="WP_338690025.1">
    <property type="nucleotide sequence ID" value="NZ_AP024702.1"/>
</dbReference>
<evidence type="ECO:0000313" key="4">
    <source>
        <dbReference type="EMBL" id="BCX47694.1"/>
    </source>
</evidence>
<dbReference type="PROSITE" id="PS50005">
    <property type="entry name" value="TPR"/>
    <property type="match status" value="1"/>
</dbReference>
<dbReference type="SMART" id="SM00028">
    <property type="entry name" value="TPR"/>
    <property type="match status" value="1"/>
</dbReference>
<dbReference type="EMBL" id="AP024702">
    <property type="protein sequence ID" value="BCX47694.1"/>
    <property type="molecule type" value="Genomic_DNA"/>
</dbReference>
<reference evidence="4 5" key="1">
    <citation type="submission" date="2021-06" db="EMBL/GenBank/DDBJ databases">
        <title>Complete genome of Haloferula helveola possessing various polysaccharide degrading enzymes.</title>
        <authorList>
            <person name="Takami H."/>
            <person name="Huang C."/>
            <person name="Hamasaki K."/>
        </authorList>
    </citation>
    <scope>NUCLEOTIDE SEQUENCE [LARGE SCALE GENOMIC DNA]</scope>
    <source>
        <strain evidence="4 5">CN-1</strain>
    </source>
</reference>
<feature type="chain" id="PRO_5047355821" description="Tetratricopeptide repeat protein" evidence="3">
    <location>
        <begin position="20"/>
        <end position="187"/>
    </location>
</feature>
<dbReference type="InterPro" id="IPR011990">
    <property type="entry name" value="TPR-like_helical_dom_sf"/>
</dbReference>
<keyword evidence="1" id="KW-0802">TPR repeat</keyword>
<evidence type="ECO:0008006" key="6">
    <source>
        <dbReference type="Google" id="ProtNLM"/>
    </source>
</evidence>
<feature type="repeat" description="TPR" evidence="1">
    <location>
        <begin position="22"/>
        <end position="55"/>
    </location>
</feature>
<dbReference type="Proteomes" id="UP001374893">
    <property type="component" value="Chromosome"/>
</dbReference>
<accession>A0ABN6H5J5</accession>
<name>A0ABN6H5J5_9BACT</name>
<feature type="region of interest" description="Disordered" evidence="2">
    <location>
        <begin position="110"/>
        <end position="129"/>
    </location>
</feature>
<evidence type="ECO:0000256" key="3">
    <source>
        <dbReference type="SAM" id="SignalP"/>
    </source>
</evidence>
<evidence type="ECO:0000313" key="5">
    <source>
        <dbReference type="Proteomes" id="UP001374893"/>
    </source>
</evidence>
<organism evidence="4 5">
    <name type="scientific">Haloferula helveola</name>
    <dbReference type="NCBI Taxonomy" id="490095"/>
    <lineage>
        <taxon>Bacteria</taxon>
        <taxon>Pseudomonadati</taxon>
        <taxon>Verrucomicrobiota</taxon>
        <taxon>Verrucomicrobiia</taxon>
        <taxon>Verrucomicrobiales</taxon>
        <taxon>Verrucomicrobiaceae</taxon>
        <taxon>Haloferula</taxon>
    </lineage>
</organism>